<dbReference type="EMBL" id="LSRL02000003">
    <property type="protein sequence ID" value="TDG52781.1"/>
    <property type="molecule type" value="Genomic_DNA"/>
</dbReference>
<dbReference type="EC" id="3.2.1.46" evidence="2"/>
<dbReference type="InterPro" id="IPR018120">
    <property type="entry name" value="Glyco_hydro_1_AS"/>
</dbReference>
<evidence type="ECO:0000256" key="2">
    <source>
        <dbReference type="ARBA" id="ARBA00012657"/>
    </source>
</evidence>
<comment type="catalytic activity">
    <reaction evidence="11">
        <text>beta-D-glucosyl-(1&lt;-&gt;1)-N-octadecanoylsphing-4-enine + H2O = N-octadecanoylsphing-4-enine + D-glucose</text>
        <dbReference type="Rhea" id="RHEA:59284"/>
        <dbReference type="ChEBI" id="CHEBI:4167"/>
        <dbReference type="ChEBI" id="CHEBI:15377"/>
        <dbReference type="ChEBI" id="CHEBI:72961"/>
        <dbReference type="ChEBI" id="CHEBI:84719"/>
    </reaction>
    <physiologicalReaction direction="left-to-right" evidence="11">
        <dbReference type="Rhea" id="RHEA:59285"/>
    </physiologicalReaction>
</comment>
<evidence type="ECO:0000313" key="22">
    <source>
        <dbReference type="Proteomes" id="UP000295192"/>
    </source>
</evidence>
<evidence type="ECO:0000256" key="11">
    <source>
        <dbReference type="ARBA" id="ARBA00051666"/>
    </source>
</evidence>
<dbReference type="InterPro" id="IPR033132">
    <property type="entry name" value="GH_1_N_CS"/>
</dbReference>
<evidence type="ECO:0000256" key="3">
    <source>
        <dbReference type="ARBA" id="ARBA00012744"/>
    </source>
</evidence>
<dbReference type="AlphaFoldDB" id="A0A484BZ35"/>
<dbReference type="STRING" id="7232.A0A484BZ35"/>
<comment type="catalytic activity">
    <reaction evidence="7">
        <text>a beta-D-galactosyl-(1&lt;-&gt;1')-N-acylsphing-4-enine + H2O = an N-acylsphing-4-enine + D-galactose</text>
        <dbReference type="Rhea" id="RHEA:14297"/>
        <dbReference type="ChEBI" id="CHEBI:4139"/>
        <dbReference type="ChEBI" id="CHEBI:15377"/>
        <dbReference type="ChEBI" id="CHEBI:18390"/>
        <dbReference type="ChEBI" id="CHEBI:52639"/>
        <dbReference type="EC" id="3.2.1.46"/>
    </reaction>
    <physiologicalReaction direction="left-to-right" evidence="7">
        <dbReference type="Rhea" id="RHEA:14298"/>
    </physiologicalReaction>
</comment>
<comment type="similarity">
    <text evidence="13">Belongs to the glycosyl hydrolase 1 family. Klotho subfamily.</text>
</comment>
<accession>A0A484BZ35</accession>
<evidence type="ECO:0000256" key="5">
    <source>
        <dbReference type="ARBA" id="ARBA00022801"/>
    </source>
</evidence>
<evidence type="ECO:0000256" key="18">
    <source>
        <dbReference type="PROSITE-ProRule" id="PRU10055"/>
    </source>
</evidence>
<evidence type="ECO:0000313" key="21">
    <source>
        <dbReference type="EMBL" id="TDG52781.1"/>
    </source>
</evidence>
<comment type="catalytic activity">
    <reaction evidence="1">
        <text>Hydrolysis of terminal, non-reducing beta-D-glucosyl residues with release of beta-D-glucose.</text>
        <dbReference type="EC" id="3.2.1.21"/>
    </reaction>
</comment>
<feature type="signal peptide" evidence="20">
    <location>
        <begin position="1"/>
        <end position="21"/>
    </location>
</feature>
<comment type="catalytic activity">
    <reaction evidence="12">
        <text>beta-D-glucosyl-(1&lt;-&gt;1)-sphing-4-enine + H2O = sphing-4-enine + D-glucose</text>
        <dbReference type="Rhea" id="RHEA:59288"/>
        <dbReference type="ChEBI" id="CHEBI:4167"/>
        <dbReference type="ChEBI" id="CHEBI:15377"/>
        <dbReference type="ChEBI" id="CHEBI:57756"/>
        <dbReference type="ChEBI" id="CHEBI:83992"/>
    </reaction>
    <physiologicalReaction direction="left-to-right" evidence="12">
        <dbReference type="Rhea" id="RHEA:59289"/>
    </physiologicalReaction>
</comment>
<dbReference type="OrthoDB" id="10069833at2759"/>
<proteinExistence type="inferred from homology"/>
<dbReference type="PRINTS" id="PR00131">
    <property type="entry name" value="GLHYDRLASE1"/>
</dbReference>
<evidence type="ECO:0000256" key="8">
    <source>
        <dbReference type="ARBA" id="ARBA00048813"/>
    </source>
</evidence>
<reference evidence="21 22" key="1">
    <citation type="journal article" date="2019" name="J. Hered.">
        <title>An Improved Genome Assembly for Drosophila navojoa, the Basal Species in the mojavensis Cluster.</title>
        <authorList>
            <person name="Vanderlinde T."/>
            <person name="Dupim E.G."/>
            <person name="Nazario-Yepiz N.O."/>
            <person name="Carvalho A.B."/>
        </authorList>
    </citation>
    <scope>NUCLEOTIDE SEQUENCE [LARGE SCALE GENOMIC DNA]</scope>
    <source>
        <strain evidence="21">Navoj_Jal97</strain>
        <tissue evidence="21">Whole organism</tissue>
    </source>
</reference>
<feature type="active site" description="Nucleophile" evidence="18">
    <location>
        <position position="416"/>
    </location>
</feature>
<keyword evidence="4 20" id="KW-0732">Signal</keyword>
<dbReference type="FunFam" id="3.20.20.80:FF:000011">
    <property type="entry name" value="Cytosolic beta-glucosidase"/>
    <property type="match status" value="1"/>
</dbReference>
<comment type="catalytic activity">
    <reaction evidence="8">
        <text>beta-D-galactosyl-(1&lt;-&gt;1)-sphing-4-enine + H2O = sphing-4-enine + D-galactose</text>
        <dbReference type="Rhea" id="RHEA:43908"/>
        <dbReference type="ChEBI" id="CHEBI:4139"/>
        <dbReference type="ChEBI" id="CHEBI:15377"/>
        <dbReference type="ChEBI" id="CHEBI:57756"/>
        <dbReference type="ChEBI" id="CHEBI:57934"/>
    </reaction>
    <physiologicalReaction direction="left-to-right" evidence="8">
        <dbReference type="Rhea" id="RHEA:43909"/>
    </physiologicalReaction>
</comment>
<sequence length="555" mass="63238">MWLKLIKIALLALVLEPSSRCIDAASVENPASSRRHFPNDFLWGVGSSSYQIEGGWNADDKGESIWDHMTHKSPEKIADQSNGDISSDSYHQWQRDVEMVRELHVGTYRFSLSWPRIMPGGYMNHVSTAGIKYYSNLIDGLLKYNITPMVTIYHWDLPQRLQEMGAWTNPEIIPLFKDYARLVLEMFGDRVKLWTTINEPWHICEQAYGVDFMAPAYNNPGIPAYLCGHNLLKAHAEVVHMYRDEFKHRQGGRIGITLDTSWPEPRDPDSAEDREASERAMQFYVGWFAHPIFSKHGNYPKVMIERIRNLSKQQGFGARSRLPEFTTEEIHRIRGTSDFFGINTYTTNLVTPNGHNNTGKFPIPSFNHDMGVIESQAGVDWPGSGSVWLKVYPKGMYNLIMWIHREYNAPEIIVTENGVSDRGGLEDYARVDYYNLYLSAVLDAIEDGANVSGYVAWSLMDSFEWKAGFTEKFGLYHVDFSVPERTRTPKISARVYANICKTNAIDWSYRPTLDEKQLVAAARLPAEQSSAASPATLSWCLAWLLGVAVCLHRRS</sequence>
<comment type="caution">
    <text evidence="21">The sequence shown here is derived from an EMBL/GenBank/DDBJ whole genome shotgun (WGS) entry which is preliminary data.</text>
</comment>
<dbReference type="Pfam" id="PF00232">
    <property type="entry name" value="Glyco_hydro_1"/>
    <property type="match status" value="1"/>
</dbReference>
<dbReference type="Gene3D" id="3.20.20.80">
    <property type="entry name" value="Glycosidases"/>
    <property type="match status" value="1"/>
</dbReference>
<evidence type="ECO:0000256" key="13">
    <source>
        <dbReference type="ARBA" id="ARBA00060858"/>
    </source>
</evidence>
<evidence type="ECO:0000256" key="6">
    <source>
        <dbReference type="ARBA" id="ARBA00023295"/>
    </source>
</evidence>
<name>A0A484BZ35_DRONA</name>
<dbReference type="InterPro" id="IPR017853">
    <property type="entry name" value="GH"/>
</dbReference>
<dbReference type="GO" id="GO:0016052">
    <property type="term" value="P:carbohydrate catabolic process"/>
    <property type="evidence" value="ECO:0007669"/>
    <property type="project" value="UniProtKB-ARBA"/>
</dbReference>
<keyword evidence="22" id="KW-1185">Reference proteome</keyword>
<protein>
    <recommendedName>
        <fullName evidence="14">Cytosolic beta-glucosidase</fullName>
        <ecNumber evidence="3">3.2.1.21</ecNumber>
        <ecNumber evidence="2">3.2.1.46</ecNumber>
    </recommendedName>
    <alternativeName>
        <fullName evidence="15">Cytosolic galactosylceramidase</fullName>
    </alternativeName>
    <alternativeName>
        <fullName evidence="17">Cytosolic glucosylceramidase</fullName>
    </alternativeName>
    <alternativeName>
        <fullName evidence="16">Cytosolic glycosylceramidase</fullName>
    </alternativeName>
</protein>
<evidence type="ECO:0000256" key="19">
    <source>
        <dbReference type="RuleBase" id="RU004468"/>
    </source>
</evidence>
<evidence type="ECO:0000256" key="17">
    <source>
        <dbReference type="ARBA" id="ARBA00083229"/>
    </source>
</evidence>
<dbReference type="PANTHER" id="PTHR10353:SF36">
    <property type="entry name" value="LP05116P"/>
    <property type="match status" value="1"/>
</dbReference>
<dbReference type="PROSITE" id="PS00572">
    <property type="entry name" value="GLYCOSYL_HYDROL_F1_1"/>
    <property type="match status" value="1"/>
</dbReference>
<dbReference type="PROSITE" id="PS00653">
    <property type="entry name" value="GLYCOSYL_HYDROL_F1_2"/>
    <property type="match status" value="1"/>
</dbReference>
<dbReference type="InterPro" id="IPR001360">
    <property type="entry name" value="Glyco_hydro_1"/>
</dbReference>
<keyword evidence="5 19" id="KW-0378">Hydrolase</keyword>
<dbReference type="EC" id="3.2.1.21" evidence="3"/>
<evidence type="ECO:0000256" key="15">
    <source>
        <dbReference type="ARBA" id="ARBA00079026"/>
    </source>
</evidence>
<dbReference type="SUPFAM" id="SSF51445">
    <property type="entry name" value="(Trans)glycosidases"/>
    <property type="match status" value="1"/>
</dbReference>
<comment type="catalytic activity">
    <reaction evidence="9">
        <text>beta-D-galactosyl-(1&lt;-&gt;1')-N-octadecanoylsphing-4-enine + H2O = N-octadecanoylsphing-4-enine + D-galactose</text>
        <dbReference type="Rhea" id="RHEA:59292"/>
        <dbReference type="ChEBI" id="CHEBI:4139"/>
        <dbReference type="ChEBI" id="CHEBI:15377"/>
        <dbReference type="ChEBI" id="CHEBI:72961"/>
        <dbReference type="ChEBI" id="CHEBI:84720"/>
    </reaction>
    <physiologicalReaction direction="left-to-right" evidence="9">
        <dbReference type="Rhea" id="RHEA:59293"/>
    </physiologicalReaction>
</comment>
<evidence type="ECO:0000256" key="4">
    <source>
        <dbReference type="ARBA" id="ARBA00022729"/>
    </source>
</evidence>
<comment type="catalytic activity">
    <reaction evidence="10">
        <text>a beta-D-xylosyl-(1&lt;-&gt;1')-N-acylsphing-4-enine + cholesterol = cholesteryl 3-beta-D-xyloside + an N-acylsphing-4-enine</text>
        <dbReference type="Rhea" id="RHEA:70239"/>
        <dbReference type="ChEBI" id="CHEBI:16113"/>
        <dbReference type="ChEBI" id="CHEBI:52639"/>
        <dbReference type="ChEBI" id="CHEBI:189067"/>
        <dbReference type="ChEBI" id="CHEBI:189068"/>
    </reaction>
    <physiologicalReaction direction="left-to-right" evidence="10">
        <dbReference type="Rhea" id="RHEA:70240"/>
    </physiologicalReaction>
    <physiologicalReaction direction="right-to-left" evidence="10">
        <dbReference type="Rhea" id="RHEA:70241"/>
    </physiologicalReaction>
</comment>
<evidence type="ECO:0000256" key="16">
    <source>
        <dbReference type="ARBA" id="ARBA00081896"/>
    </source>
</evidence>
<evidence type="ECO:0000256" key="14">
    <source>
        <dbReference type="ARBA" id="ARBA00068094"/>
    </source>
</evidence>
<feature type="chain" id="PRO_5019854127" description="Cytosolic beta-glucosidase" evidence="20">
    <location>
        <begin position="22"/>
        <end position="555"/>
    </location>
</feature>
<dbReference type="Proteomes" id="UP000295192">
    <property type="component" value="Unassembled WGS sequence"/>
</dbReference>
<dbReference type="GO" id="GO:0004336">
    <property type="term" value="F:galactosylceramidase activity"/>
    <property type="evidence" value="ECO:0007669"/>
    <property type="project" value="UniProtKB-EC"/>
</dbReference>
<organism evidence="21 22">
    <name type="scientific">Drosophila navojoa</name>
    <name type="common">Fruit fly</name>
    <dbReference type="NCBI Taxonomy" id="7232"/>
    <lineage>
        <taxon>Eukaryota</taxon>
        <taxon>Metazoa</taxon>
        <taxon>Ecdysozoa</taxon>
        <taxon>Arthropoda</taxon>
        <taxon>Hexapoda</taxon>
        <taxon>Insecta</taxon>
        <taxon>Pterygota</taxon>
        <taxon>Neoptera</taxon>
        <taxon>Endopterygota</taxon>
        <taxon>Diptera</taxon>
        <taxon>Brachycera</taxon>
        <taxon>Muscomorpha</taxon>
        <taxon>Ephydroidea</taxon>
        <taxon>Drosophilidae</taxon>
        <taxon>Drosophila</taxon>
    </lineage>
</organism>
<evidence type="ECO:0000256" key="9">
    <source>
        <dbReference type="ARBA" id="ARBA00050809"/>
    </source>
</evidence>
<evidence type="ECO:0000256" key="12">
    <source>
        <dbReference type="ARBA" id="ARBA00052085"/>
    </source>
</evidence>
<evidence type="ECO:0000256" key="20">
    <source>
        <dbReference type="SAM" id="SignalP"/>
    </source>
</evidence>
<keyword evidence="6 19" id="KW-0326">Glycosidase</keyword>
<dbReference type="GO" id="GO:0008422">
    <property type="term" value="F:beta-glucosidase activity"/>
    <property type="evidence" value="ECO:0007669"/>
    <property type="project" value="UniProtKB-EC"/>
</dbReference>
<evidence type="ECO:0000256" key="7">
    <source>
        <dbReference type="ARBA" id="ARBA00033698"/>
    </source>
</evidence>
<gene>
    <name evidence="21" type="ORF">AWZ03_001014</name>
</gene>
<dbReference type="PANTHER" id="PTHR10353">
    <property type="entry name" value="GLYCOSYL HYDROLASE"/>
    <property type="match status" value="1"/>
</dbReference>
<evidence type="ECO:0000256" key="1">
    <source>
        <dbReference type="ARBA" id="ARBA00000448"/>
    </source>
</evidence>
<evidence type="ECO:0000256" key="10">
    <source>
        <dbReference type="ARBA" id="ARBA00051414"/>
    </source>
</evidence>
<dbReference type="OMA" id="VWLKVYP"/>